<protein>
    <submittedName>
        <fullName evidence="3">Uncharacterized protein LOC105853062</fullName>
    </submittedName>
</protein>
<evidence type="ECO:0000313" key="2">
    <source>
        <dbReference type="Proteomes" id="UP000087171"/>
    </source>
</evidence>
<dbReference type="AlphaFoldDB" id="A0A1S3EKS1"/>
<keyword evidence="1" id="KW-0732">Signal</keyword>
<reference evidence="3" key="1">
    <citation type="submission" date="2025-08" db="UniProtKB">
        <authorList>
            <consortium name="RefSeq"/>
        </authorList>
    </citation>
    <scope>IDENTIFICATION</scope>
    <source>
        <tissue evidence="3">Etiolated seedlings</tissue>
    </source>
</reference>
<name>A0A1S3EKS1_CICAR</name>
<feature type="chain" id="PRO_5010200719" evidence="1">
    <location>
        <begin position="25"/>
        <end position="114"/>
    </location>
</feature>
<sequence length="114" mass="12461">MEIVRNSSMAVAFLLAFFIISSDIHMESHARGVSEERYGFCGTNDDCQRNYHCPPGLVAVCVANECTCVHSQQTKQVSDDINGLCRTDGDCQRIRPCPPGLIAVCAANHCTCVH</sequence>
<feature type="signal peptide" evidence="1">
    <location>
        <begin position="1"/>
        <end position="24"/>
    </location>
</feature>
<proteinExistence type="predicted"/>
<organism evidence="2 3">
    <name type="scientific">Cicer arietinum</name>
    <name type="common">Chickpea</name>
    <name type="synonym">Garbanzo</name>
    <dbReference type="NCBI Taxonomy" id="3827"/>
    <lineage>
        <taxon>Eukaryota</taxon>
        <taxon>Viridiplantae</taxon>
        <taxon>Streptophyta</taxon>
        <taxon>Embryophyta</taxon>
        <taxon>Tracheophyta</taxon>
        <taxon>Spermatophyta</taxon>
        <taxon>Magnoliopsida</taxon>
        <taxon>eudicotyledons</taxon>
        <taxon>Gunneridae</taxon>
        <taxon>Pentapetalae</taxon>
        <taxon>rosids</taxon>
        <taxon>fabids</taxon>
        <taxon>Fabales</taxon>
        <taxon>Fabaceae</taxon>
        <taxon>Papilionoideae</taxon>
        <taxon>50 kb inversion clade</taxon>
        <taxon>NPAAA clade</taxon>
        <taxon>Hologalegina</taxon>
        <taxon>IRL clade</taxon>
        <taxon>Cicereae</taxon>
        <taxon>Cicer</taxon>
    </lineage>
</organism>
<gene>
    <name evidence="3" type="primary">LOC105853062</name>
</gene>
<dbReference type="OrthoDB" id="1444586at2759"/>
<dbReference type="RefSeq" id="XP_012575536.1">
    <property type="nucleotide sequence ID" value="XM_012720082.2"/>
</dbReference>
<accession>A0A1S3EKS1</accession>
<evidence type="ECO:0000313" key="3">
    <source>
        <dbReference type="RefSeq" id="XP_012575536.1"/>
    </source>
</evidence>
<keyword evidence="2" id="KW-1185">Reference proteome</keyword>
<evidence type="ECO:0000256" key="1">
    <source>
        <dbReference type="SAM" id="SignalP"/>
    </source>
</evidence>
<dbReference type="Proteomes" id="UP000087171">
    <property type="component" value="Unplaced"/>
</dbReference>